<dbReference type="GO" id="GO:0003677">
    <property type="term" value="F:DNA binding"/>
    <property type="evidence" value="ECO:0007669"/>
    <property type="project" value="UniProtKB-KW"/>
</dbReference>
<feature type="domain" description="Myb-like" evidence="3">
    <location>
        <begin position="324"/>
        <end position="379"/>
    </location>
</feature>
<dbReference type="InterPro" id="IPR017930">
    <property type="entry name" value="Myb_dom"/>
</dbReference>
<protein>
    <submittedName>
        <fullName evidence="5">Uncharacterized protein</fullName>
    </submittedName>
</protein>
<reference evidence="5" key="1">
    <citation type="journal article" date="2022" name="Cell">
        <title>Repeat-based holocentromeres influence genome architecture and karyotype evolution.</title>
        <authorList>
            <person name="Hofstatter P.G."/>
            <person name="Thangavel G."/>
            <person name="Lux T."/>
            <person name="Neumann P."/>
            <person name="Vondrak T."/>
            <person name="Novak P."/>
            <person name="Zhang M."/>
            <person name="Costa L."/>
            <person name="Castellani M."/>
            <person name="Scott A."/>
            <person name="Toegelov H."/>
            <person name="Fuchs J."/>
            <person name="Mata-Sucre Y."/>
            <person name="Dias Y."/>
            <person name="Vanzela A.L.L."/>
            <person name="Huettel B."/>
            <person name="Almeida C.C.S."/>
            <person name="Simkova H."/>
            <person name="Souza G."/>
            <person name="Pedrosa-Harand A."/>
            <person name="Macas J."/>
            <person name="Mayer K.F.X."/>
            <person name="Houben A."/>
            <person name="Marques A."/>
        </authorList>
    </citation>
    <scope>NUCLEOTIDE SEQUENCE</scope>
    <source>
        <strain evidence="5">RhyBre1mFocal</strain>
    </source>
</reference>
<evidence type="ECO:0000259" key="4">
    <source>
        <dbReference type="PROSITE" id="PS51294"/>
    </source>
</evidence>
<evidence type="ECO:0000256" key="1">
    <source>
        <dbReference type="ARBA" id="ARBA00023125"/>
    </source>
</evidence>
<evidence type="ECO:0000313" key="5">
    <source>
        <dbReference type="EMBL" id="KAJ1696665.1"/>
    </source>
</evidence>
<dbReference type="PROSITE" id="PS50090">
    <property type="entry name" value="MYB_LIKE"/>
    <property type="match status" value="1"/>
</dbReference>
<evidence type="ECO:0000256" key="2">
    <source>
        <dbReference type="SAM" id="MobiDB-lite"/>
    </source>
</evidence>
<dbReference type="InterPro" id="IPR009057">
    <property type="entry name" value="Homeodomain-like_sf"/>
</dbReference>
<keyword evidence="1" id="KW-0238">DNA-binding</keyword>
<gene>
    <name evidence="5" type="ORF">LUZ63_005177</name>
</gene>
<dbReference type="SMART" id="SM00717">
    <property type="entry name" value="SANT"/>
    <property type="match status" value="1"/>
</dbReference>
<dbReference type="InterPro" id="IPR001005">
    <property type="entry name" value="SANT/Myb"/>
</dbReference>
<dbReference type="Proteomes" id="UP001151287">
    <property type="component" value="Unassembled WGS sequence"/>
</dbReference>
<dbReference type="SUPFAM" id="SSF46689">
    <property type="entry name" value="Homeodomain-like"/>
    <property type="match status" value="1"/>
</dbReference>
<dbReference type="AlphaFoldDB" id="A0A9Q0CMY6"/>
<dbReference type="Gene3D" id="1.10.246.220">
    <property type="match status" value="1"/>
</dbReference>
<feature type="domain" description="HTH myb-type" evidence="4">
    <location>
        <begin position="331"/>
        <end position="381"/>
    </location>
</feature>
<comment type="caution">
    <text evidence="5">The sequence shown here is derived from an EMBL/GenBank/DDBJ whole genome shotgun (WGS) entry which is preliminary data.</text>
</comment>
<organism evidence="5 6">
    <name type="scientific">Rhynchospora breviuscula</name>
    <dbReference type="NCBI Taxonomy" id="2022672"/>
    <lineage>
        <taxon>Eukaryota</taxon>
        <taxon>Viridiplantae</taxon>
        <taxon>Streptophyta</taxon>
        <taxon>Embryophyta</taxon>
        <taxon>Tracheophyta</taxon>
        <taxon>Spermatophyta</taxon>
        <taxon>Magnoliopsida</taxon>
        <taxon>Liliopsida</taxon>
        <taxon>Poales</taxon>
        <taxon>Cyperaceae</taxon>
        <taxon>Cyperoideae</taxon>
        <taxon>Rhynchosporeae</taxon>
        <taxon>Rhynchospora</taxon>
    </lineage>
</organism>
<sequence length="381" mass="42943">MADSTTAYWMLELVLRQRTLPDALINALVLALWPSSSSAASPAAPLSLRRAILFRRLSSDLSSRHFTPHSLRLIELLQSLDPRPNSLASNAYVSVARYLVTSAPDFNSAVALILHRIDAITRSPDASGLASDRMKTAAEEMEKALTDSDLRGEVVSRNALKEAIESVEVFLEMEWQPCHLETVAQKTSAKGKPDFIPKTIPSPEVKKQVEDLRSSCAELLNMVEDPLPEAIKFANEVAESLRGKVGEDIQDMPVDQNSRDDGGDAISTGLPKRSLMDHNPTAFHYEWSETSDSSEGGSRRFRLATPRRIPASPLRKEADRKLGGIRRKVKRWSVLEEDTLRKAVEECGRGNWKMMLYKYRYIFEERTEVDLKDKWRNMTRF</sequence>
<dbReference type="EMBL" id="JAMQYH010000002">
    <property type="protein sequence ID" value="KAJ1696665.1"/>
    <property type="molecule type" value="Genomic_DNA"/>
</dbReference>
<dbReference type="CDD" id="cd11660">
    <property type="entry name" value="SANT_TRF"/>
    <property type="match status" value="1"/>
</dbReference>
<keyword evidence="6" id="KW-1185">Reference proteome</keyword>
<dbReference type="PROSITE" id="PS51294">
    <property type="entry name" value="HTH_MYB"/>
    <property type="match status" value="1"/>
</dbReference>
<dbReference type="Pfam" id="PF00249">
    <property type="entry name" value="Myb_DNA-binding"/>
    <property type="match status" value="1"/>
</dbReference>
<accession>A0A9Q0CMY6</accession>
<feature type="region of interest" description="Disordered" evidence="2">
    <location>
        <begin position="250"/>
        <end position="273"/>
    </location>
</feature>
<evidence type="ECO:0000259" key="3">
    <source>
        <dbReference type="PROSITE" id="PS50090"/>
    </source>
</evidence>
<evidence type="ECO:0000313" key="6">
    <source>
        <dbReference type="Proteomes" id="UP001151287"/>
    </source>
</evidence>
<proteinExistence type="predicted"/>
<dbReference type="OrthoDB" id="664249at2759"/>
<dbReference type="PANTHER" id="PTHR46993:SF6">
    <property type="entry name" value="MYB TRANSCRIPTION FACTOR"/>
    <property type="match status" value="1"/>
</dbReference>
<name>A0A9Q0CMY6_9POAL</name>
<dbReference type="PANTHER" id="PTHR46993">
    <property type="entry name" value="MYB TRANSCRIPTION FACTOR"/>
    <property type="match status" value="1"/>
</dbReference>